<dbReference type="InterPro" id="IPR011013">
    <property type="entry name" value="Gal_mutarotase_sf_dom"/>
</dbReference>
<dbReference type="Gene3D" id="2.70.98.10">
    <property type="match status" value="1"/>
</dbReference>
<keyword evidence="3" id="KW-0106">Calcium</keyword>
<comment type="caution">
    <text evidence="4">The sequence shown here is derived from an EMBL/GenBank/DDBJ whole genome shotgun (WGS) entry which is preliminary data.</text>
</comment>
<comment type="cofactor">
    <cofactor evidence="1">
        <name>Ca(2+)</name>
        <dbReference type="ChEBI" id="CHEBI:29108"/>
    </cofactor>
</comment>
<reference evidence="4 5" key="1">
    <citation type="submission" date="2019-08" db="EMBL/GenBank/DDBJ databases">
        <title>Genome of Algoriphagus ratkowskyi IC026.</title>
        <authorList>
            <person name="Bowman J.P."/>
        </authorList>
    </citation>
    <scope>NUCLEOTIDE SEQUENCE [LARGE SCALE GENOMIC DNA]</scope>
    <source>
        <strain evidence="4 5">IC026</strain>
    </source>
</reference>
<evidence type="ECO:0000313" key="5">
    <source>
        <dbReference type="Proteomes" id="UP000321927"/>
    </source>
</evidence>
<comment type="subunit">
    <text evidence="2">Monomer.</text>
</comment>
<keyword evidence="5" id="KW-1185">Reference proteome</keyword>
<protein>
    <submittedName>
        <fullName evidence="4">Aldose 1-epimerase family protein</fullName>
    </submittedName>
</protein>
<dbReference type="SUPFAM" id="SSF74650">
    <property type="entry name" value="Galactose mutarotase-like"/>
    <property type="match status" value="1"/>
</dbReference>
<dbReference type="InterPro" id="IPR037481">
    <property type="entry name" value="LacX"/>
</dbReference>
<dbReference type="RefSeq" id="WP_086501922.1">
    <property type="nucleotide sequence ID" value="NZ_MSSV01000011.1"/>
</dbReference>
<evidence type="ECO:0000313" key="4">
    <source>
        <dbReference type="EMBL" id="TXD79701.1"/>
    </source>
</evidence>
<dbReference type="CDD" id="cd09024">
    <property type="entry name" value="Aldose_epim_lacX"/>
    <property type="match status" value="1"/>
</dbReference>
<dbReference type="InterPro" id="IPR008183">
    <property type="entry name" value="Aldose_1/G6P_1-epimerase"/>
</dbReference>
<dbReference type="InterPro" id="IPR014718">
    <property type="entry name" value="GH-type_carb-bd"/>
</dbReference>
<sequence length="292" mass="33073">MNYTLQSADLSVEINPIGMELSSIKSSTTGIEYIWQGDSAIWAGQAPVLFPIVGALKEGFTLIAGKKYEMPKHGLIRNSNKPKLIEQTDTFLRFRLTSDEESLQNYPFQFQFDMVFRLFDKTLTIEHHISNLGANVMLYSIGAHPAFNCPLREGEVYEDYSLEFAQVELAYTQLVDPSGLIGLNQRLVLDNTAKLPLHPHLFVDDALIFKQLKSREVTIKHKDKGDILSVNFEDFDYLGLWAKPEAPFVCIEPWLGIGDSSDSNHQFAEKDGIMKLEANRSEMKTYSITIIE</sequence>
<evidence type="ECO:0000256" key="1">
    <source>
        <dbReference type="ARBA" id="ARBA00001913"/>
    </source>
</evidence>
<dbReference type="Pfam" id="PF01263">
    <property type="entry name" value="Aldose_epim"/>
    <property type="match status" value="1"/>
</dbReference>
<evidence type="ECO:0000256" key="3">
    <source>
        <dbReference type="ARBA" id="ARBA00022837"/>
    </source>
</evidence>
<dbReference type="Proteomes" id="UP000321927">
    <property type="component" value="Unassembled WGS sequence"/>
</dbReference>
<gene>
    <name evidence="4" type="ORF">ESW18_00800</name>
</gene>
<organism evidence="4 5">
    <name type="scientific">Algoriphagus ratkowskyi</name>
    <dbReference type="NCBI Taxonomy" id="57028"/>
    <lineage>
        <taxon>Bacteria</taxon>
        <taxon>Pseudomonadati</taxon>
        <taxon>Bacteroidota</taxon>
        <taxon>Cytophagia</taxon>
        <taxon>Cytophagales</taxon>
        <taxon>Cyclobacteriaceae</taxon>
        <taxon>Algoriphagus</taxon>
    </lineage>
</organism>
<evidence type="ECO:0000256" key="2">
    <source>
        <dbReference type="ARBA" id="ARBA00011245"/>
    </source>
</evidence>
<proteinExistence type="predicted"/>
<accession>A0ABY3HV20</accession>
<dbReference type="EMBL" id="VORV01000001">
    <property type="protein sequence ID" value="TXD79701.1"/>
    <property type="molecule type" value="Genomic_DNA"/>
</dbReference>
<name>A0ABY3HV20_9BACT</name>